<feature type="transmembrane region" description="Helical" evidence="1">
    <location>
        <begin position="130"/>
        <end position="149"/>
    </location>
</feature>
<evidence type="ECO:0000256" key="1">
    <source>
        <dbReference type="SAM" id="Phobius"/>
    </source>
</evidence>
<sequence length="460" mass="52127">MDFISKPLRSNLITLSLIGISLFSFNLFILPDQPVLLYDYKRVFFCALIVISCLLLTLSHSTRKDAINKVSSLSSLTKLLVFPFFLISLTSNIFGLYPTRGFIDFFYYTGIFLLIITLTKNKHNKVNYELFSLISILCYLSVFMGFTVTNLYGDGSSIWTILSYFNPRMLNQVQVWLIIPCIYIALVSKSKKSYIPIIANFTIMYALEARGLFVAVVGGIAIWCLLNSKYRLEILKVTFSCLIIGYLIKLVTLSPIPSFIFNGEFSESILGIRSSDSGRVALWRHALEMVTFWGNGGDAFVCNSTLNSRPHNSILLVMVNWGVIPAFLYIGLIIHLFLKVIKTKRTKSQMLGVTLLSGIAYSLISGLLDSPFSLLLGCVFLSLYWEKLPKKRKSKKKGNENNLIYHLIIIVIAILSISSISLKLTERITNNHYLADEYIPEIYKPQFWLGNNCLDNTKNN</sequence>
<keyword evidence="1" id="KW-0472">Membrane</keyword>
<dbReference type="EMBL" id="JABCJR010000010">
    <property type="protein sequence ID" value="NMR69699.1"/>
    <property type="molecule type" value="Genomic_DNA"/>
</dbReference>
<evidence type="ECO:0000313" key="2">
    <source>
        <dbReference type="EMBL" id="NMR69699.1"/>
    </source>
</evidence>
<dbReference type="GO" id="GO:0016874">
    <property type="term" value="F:ligase activity"/>
    <property type="evidence" value="ECO:0007669"/>
    <property type="project" value="UniProtKB-KW"/>
</dbReference>
<feature type="transmembrane region" description="Helical" evidence="1">
    <location>
        <begin position="209"/>
        <end position="228"/>
    </location>
</feature>
<accession>A0ABX1U5I3</accession>
<evidence type="ECO:0000313" key="3">
    <source>
        <dbReference type="Proteomes" id="UP000590068"/>
    </source>
</evidence>
<feature type="transmembrane region" description="Helical" evidence="1">
    <location>
        <begin position="79"/>
        <end position="96"/>
    </location>
</feature>
<keyword evidence="1" id="KW-0812">Transmembrane</keyword>
<gene>
    <name evidence="2" type="ORF">HJ568_06890</name>
</gene>
<feature type="transmembrane region" description="Helical" evidence="1">
    <location>
        <begin position="358"/>
        <end position="383"/>
    </location>
</feature>
<feature type="transmembrane region" description="Helical" evidence="1">
    <location>
        <begin position="12"/>
        <end position="30"/>
    </location>
</feature>
<reference evidence="2 3" key="1">
    <citation type="submission" date="2020-04" db="EMBL/GenBank/DDBJ databases">
        <title>WGS-Seq of Vibrio isolated by the O'Toole Lab.</title>
        <authorList>
            <person name="Mckone K.P."/>
            <person name="Whitaker R."/>
            <person name="Sevigney J.L."/>
            <person name="Herring J.B."/>
            <person name="O'Toole G."/>
        </authorList>
    </citation>
    <scope>NUCLEOTIDE SEQUENCE [LARGE SCALE GENOMIC DNA]</scope>
    <source>
        <strain evidence="2 3">BS_02</strain>
    </source>
</reference>
<feature type="transmembrane region" description="Helical" evidence="1">
    <location>
        <begin position="102"/>
        <end position="118"/>
    </location>
</feature>
<dbReference type="RefSeq" id="WP_102454668.1">
    <property type="nucleotide sequence ID" value="NZ_JABBXC010000011.1"/>
</dbReference>
<proteinExistence type="predicted"/>
<organism evidence="2 3">
    <name type="scientific">Vibrio breoganii</name>
    <dbReference type="NCBI Taxonomy" id="553239"/>
    <lineage>
        <taxon>Bacteria</taxon>
        <taxon>Pseudomonadati</taxon>
        <taxon>Pseudomonadota</taxon>
        <taxon>Gammaproteobacteria</taxon>
        <taxon>Vibrionales</taxon>
        <taxon>Vibrionaceae</taxon>
        <taxon>Vibrio</taxon>
    </lineage>
</organism>
<protein>
    <submittedName>
        <fullName evidence="2">O-antigen ligase domain-containing protein</fullName>
    </submittedName>
</protein>
<name>A0ABX1U5I3_9VIBR</name>
<feature type="transmembrane region" description="Helical" evidence="1">
    <location>
        <begin position="403"/>
        <end position="422"/>
    </location>
</feature>
<keyword evidence="2" id="KW-0436">Ligase</keyword>
<dbReference type="Proteomes" id="UP000590068">
    <property type="component" value="Unassembled WGS sequence"/>
</dbReference>
<keyword evidence="1" id="KW-1133">Transmembrane helix</keyword>
<feature type="transmembrane region" description="Helical" evidence="1">
    <location>
        <begin position="314"/>
        <end position="338"/>
    </location>
</feature>
<keyword evidence="3" id="KW-1185">Reference proteome</keyword>
<comment type="caution">
    <text evidence="2">The sequence shown here is derived from an EMBL/GenBank/DDBJ whole genome shotgun (WGS) entry which is preliminary data.</text>
</comment>
<feature type="transmembrane region" description="Helical" evidence="1">
    <location>
        <begin position="234"/>
        <end position="252"/>
    </location>
</feature>
<feature type="transmembrane region" description="Helical" evidence="1">
    <location>
        <begin position="42"/>
        <end position="58"/>
    </location>
</feature>